<sequence>MLGFNVTVIKNRIIASWLSWISFKSSKSGIKIAPSIEAQMCAPFPDFESWYCVHEITHREMMDSELLDFWMEKCVIDLLSSELGSFVQNPDFGYGKNDLTKPTF</sequence>
<dbReference type="AlphaFoldDB" id="A0A0S7ELM2"/>
<feature type="non-terminal residue" evidence="1">
    <location>
        <position position="104"/>
    </location>
</feature>
<proteinExistence type="predicted"/>
<name>A0A0S7ELM2_9TELE</name>
<evidence type="ECO:0000313" key="1">
    <source>
        <dbReference type="EMBL" id="JAO05388.1"/>
    </source>
</evidence>
<protein>
    <submittedName>
        <fullName evidence="1">PPUP8971</fullName>
    </submittedName>
</protein>
<accession>A0A0S7ELM2</accession>
<organism evidence="1">
    <name type="scientific">Poeciliopsis prolifica</name>
    <name type="common">blackstripe livebearer</name>
    <dbReference type="NCBI Taxonomy" id="188132"/>
    <lineage>
        <taxon>Eukaryota</taxon>
        <taxon>Metazoa</taxon>
        <taxon>Chordata</taxon>
        <taxon>Craniata</taxon>
        <taxon>Vertebrata</taxon>
        <taxon>Euteleostomi</taxon>
        <taxon>Actinopterygii</taxon>
        <taxon>Neopterygii</taxon>
        <taxon>Teleostei</taxon>
        <taxon>Neoteleostei</taxon>
        <taxon>Acanthomorphata</taxon>
        <taxon>Ovalentaria</taxon>
        <taxon>Atherinomorphae</taxon>
        <taxon>Cyprinodontiformes</taxon>
        <taxon>Poeciliidae</taxon>
        <taxon>Poeciliinae</taxon>
        <taxon>Poeciliopsis</taxon>
    </lineage>
</organism>
<gene>
    <name evidence="1" type="primary">PPUP8971</name>
</gene>
<reference evidence="1" key="1">
    <citation type="submission" date="2014-12" db="EMBL/GenBank/DDBJ databases">
        <title>Parallel Evolution in Life History Adaptation Evident in the Tissue-Specific Poeciliopsis prolifica transcriptome.</title>
        <authorList>
            <person name="Jue N.K."/>
            <person name="Foley R.J."/>
            <person name="Obergfell C."/>
            <person name="Reznick D.N."/>
            <person name="O'Neill R.J."/>
            <person name="O'Neill M.J."/>
        </authorList>
    </citation>
    <scope>NUCLEOTIDE SEQUENCE</scope>
</reference>
<dbReference type="EMBL" id="GBYX01476289">
    <property type="protein sequence ID" value="JAO05388.1"/>
    <property type="molecule type" value="Transcribed_RNA"/>
</dbReference>